<name>I2GUT9_HENB6</name>
<dbReference type="OrthoDB" id="9971853at2759"/>
<feature type="compositionally biased region" description="Low complexity" evidence="4">
    <location>
        <begin position="653"/>
        <end position="666"/>
    </location>
</feature>
<dbReference type="HOGENOM" id="CLU_270420_0_0_1"/>
<dbReference type="EMBL" id="HE806316">
    <property type="protein sequence ID" value="CCH57891.1"/>
    <property type="molecule type" value="Genomic_DNA"/>
</dbReference>
<dbReference type="InterPro" id="IPR052066">
    <property type="entry name" value="Glycosphingolipid_Hydrolases"/>
</dbReference>
<dbReference type="AlphaFoldDB" id="I2GUT9"/>
<feature type="compositionally biased region" description="Polar residues" evidence="4">
    <location>
        <begin position="667"/>
        <end position="682"/>
    </location>
</feature>
<evidence type="ECO:0000256" key="4">
    <source>
        <dbReference type="SAM" id="MobiDB-lite"/>
    </source>
</evidence>
<evidence type="ECO:0000259" key="6">
    <source>
        <dbReference type="Pfam" id="PF18564"/>
    </source>
</evidence>
<gene>
    <name evidence="7" type="primary">TBLA0A00910</name>
    <name evidence="7" type="ORF">TBLA_0A00910</name>
</gene>
<dbReference type="STRING" id="1071380.I2GUT9"/>
<dbReference type="FunCoup" id="I2GUT9">
    <property type="interactions" value="39"/>
</dbReference>
<dbReference type="KEGG" id="tbl:TBLA_0A00910"/>
<dbReference type="GO" id="GO:0050295">
    <property type="term" value="F:steryl-beta-glucosidase activity"/>
    <property type="evidence" value="ECO:0007669"/>
    <property type="project" value="TreeGrafter"/>
</dbReference>
<dbReference type="Pfam" id="PF00150">
    <property type="entry name" value="Cellulase"/>
    <property type="match status" value="1"/>
</dbReference>
<dbReference type="GeneID" id="14493029"/>
<accession>I2GUT9</accession>
<comment type="similarity">
    <text evidence="1">Belongs to the glycosyl hydrolase 5 (cellulase A) family.</text>
</comment>
<dbReference type="InterPro" id="IPR041036">
    <property type="entry name" value="GH5_C"/>
</dbReference>
<dbReference type="GO" id="GO:1904462">
    <property type="term" value="P:ergosteryl 3-beta-D-glucoside catabolic process"/>
    <property type="evidence" value="ECO:0007669"/>
    <property type="project" value="TreeGrafter"/>
</dbReference>
<dbReference type="GO" id="GO:0000272">
    <property type="term" value="P:polysaccharide catabolic process"/>
    <property type="evidence" value="ECO:0007669"/>
    <property type="project" value="InterPro"/>
</dbReference>
<dbReference type="SUPFAM" id="SSF51445">
    <property type="entry name" value="(Trans)glycosidases"/>
    <property type="match status" value="1"/>
</dbReference>
<feature type="region of interest" description="Disordered" evidence="4">
    <location>
        <begin position="630"/>
        <end position="699"/>
    </location>
</feature>
<feature type="compositionally biased region" description="Polar residues" evidence="4">
    <location>
        <begin position="1109"/>
        <end position="1118"/>
    </location>
</feature>
<feature type="domain" description="Glycoside hydrolase family 5" evidence="5">
    <location>
        <begin position="73"/>
        <end position="268"/>
    </location>
</feature>
<feature type="region of interest" description="Disordered" evidence="4">
    <location>
        <begin position="1093"/>
        <end position="1118"/>
    </location>
</feature>
<feature type="region of interest" description="Disordered" evidence="4">
    <location>
        <begin position="862"/>
        <end position="931"/>
    </location>
</feature>
<dbReference type="RefSeq" id="XP_004177410.1">
    <property type="nucleotide sequence ID" value="XM_004177362.1"/>
</dbReference>
<dbReference type="Pfam" id="PF18564">
    <property type="entry name" value="Glyco_hydro_5_C"/>
    <property type="match status" value="1"/>
</dbReference>
<dbReference type="InterPro" id="IPR001547">
    <property type="entry name" value="Glyco_hydro_5"/>
</dbReference>
<dbReference type="PANTHER" id="PTHR31308:SF5">
    <property type="entry name" value="ERGOSTERYL-BETA-GLUCOSIDASE"/>
    <property type="match status" value="1"/>
</dbReference>
<keyword evidence="8" id="KW-1185">Reference proteome</keyword>
<feature type="region of interest" description="Disordered" evidence="4">
    <location>
        <begin position="769"/>
        <end position="799"/>
    </location>
</feature>
<evidence type="ECO:0000313" key="7">
    <source>
        <dbReference type="EMBL" id="CCH57891.1"/>
    </source>
</evidence>
<sequence>MPCERLLLTEDGQFRDNNGNIVILRGINFDSSIKNPTYPKNTNSHSLIGDENTFFSNAFDNISFVNHPFPLHETSSHINRLKSLGYNVIRYPFTWEALEHEGPGVYDYKYMDYAISLMKKINKIGGIYIFLDPHQDVWSRFTGGSGAPLWTLYAAGFQPTRFQETEAAILHNHYIDPKTKKEFSNKRFPKMLWPTNYTRLACQTMFTLFFAGKQFAPKCIINDMNIQDYLQQTFLNAILTFYLRIKEQAPELFTDNCLIGLETMNEPSKGYLGEKYLNIVPKDRDLKLDSTPSALQSFLLGEGNSCTVDKYEISVFGPAKNKTKIVDPKGSKAWLSEDERFEIDKAMGWQRGPGWEPDMCIWRMHDVWKLNDDGSGTILLPDYFVKDPKDSSIIIDEKYFINHHFIDYYQRIHEQFRAIDEWSFIILQPPVMKEPPKLKDNTKLMDGKIILACHFYDGMSLMFKTWNTRYNVDTFGIVRGKYSNPAFSLVLGEANIRKSIRKQLREMFLEAKEHLGPGVPVIFTETGMPMDMDNKQAYEDGKYASQTAALDAIHYALEGSNLSYCLWCYCAENSHEWGDNWNNEDFSIWSNDDVKNKSKYEKILKTVPKTKQELKNEKKRQQKLIAYQKAEQKARLKREENAPLPNKRPSAVTSTPTTGTTTASNTDVQSVPTPLSTTTNVSEETKNIKPSKLNNPNSFLDNKEAAKEVESRTLINEGKEELKRESTLKESIEAFDRINSKHISSIQSEEPSLLQVRPYKTRSHSATILKTGSTPIPPGMPKRPVTRIRSKSHPTSKGIIHHRDTVPQKVSEFPKYATKRDTREIVAHYSEKSPVLNLFPDNQKKKTNPANIPNEIQKAIEKAKANQERKSHIKAATKPTKNKSLESPENHKQTKESKGPMNDKKSKNDKFLKNDKQLIKDKELNLQGDAQKKDTGMVLDANNLAKEANTSATTSKKPDGVNIWTAVAAADEKKEQLEGKVQNQETTELSHTTHDESTVSLSANSVASIMDKPNISTIKSNSIPVDHRLGLKYPPCNKVKDVDLVGFRALDAILRPFVIKIHGSFKYAEFDLLTKTYVLEICGSEDIKANPLPFSRSPTPLSRTPSRSQSKGSLMSGVSTPSISILHAPAPSKELVSRQSPTYIYLPKYHFPYEDMMIQAPGYFSYDPTYQILKWYHYKGLQTIRVSVLFKDLPSSSNTNCTVM</sequence>
<dbReference type="FunFam" id="3.20.20.80:FF:000174">
    <property type="entry name" value="YIR007W-like protein"/>
    <property type="match status" value="1"/>
</dbReference>
<dbReference type="PANTHER" id="PTHR31308">
    <property type="match status" value="1"/>
</dbReference>
<dbReference type="InterPro" id="IPR017853">
    <property type="entry name" value="GH"/>
</dbReference>
<dbReference type="InParanoid" id="I2GUT9"/>
<keyword evidence="2" id="KW-0378">Hydrolase</keyword>
<dbReference type="eggNOG" id="ENOG502QPU8">
    <property type="taxonomic scope" value="Eukaryota"/>
</dbReference>
<feature type="compositionally biased region" description="Basic and acidic residues" evidence="4">
    <location>
        <begin position="630"/>
        <end position="641"/>
    </location>
</feature>
<feature type="domain" description="Glycoside hydrolase family 5 C-terminal" evidence="6">
    <location>
        <begin position="1055"/>
        <end position="1186"/>
    </location>
</feature>
<proteinExistence type="inferred from homology"/>
<evidence type="ECO:0000256" key="2">
    <source>
        <dbReference type="ARBA" id="ARBA00022801"/>
    </source>
</evidence>
<reference evidence="7 8" key="1">
    <citation type="journal article" date="2011" name="Proc. Natl. Acad. Sci. U.S.A.">
        <title>Evolutionary erosion of yeast sex chromosomes by mating-type switching accidents.</title>
        <authorList>
            <person name="Gordon J.L."/>
            <person name="Armisen D."/>
            <person name="Proux-Wera E."/>
            <person name="Oheigeartaigh S.S."/>
            <person name="Byrne K.P."/>
            <person name="Wolfe K.H."/>
        </authorList>
    </citation>
    <scope>NUCLEOTIDE SEQUENCE [LARGE SCALE GENOMIC DNA]</scope>
    <source>
        <strain evidence="8">ATCC 34711 / CBS 6284 / DSM 70876 / NBRC 10599 / NRRL Y-10934 / UCD 77-7</strain>
    </source>
</reference>
<feature type="compositionally biased region" description="Basic and acidic residues" evidence="4">
    <location>
        <begin position="883"/>
        <end position="931"/>
    </location>
</feature>
<protein>
    <recommendedName>
        <fullName evidence="9">Glycoside hydrolase family 5 domain-containing protein</fullName>
    </recommendedName>
</protein>
<feature type="compositionally biased region" description="Basic residues" evidence="4">
    <location>
        <begin position="784"/>
        <end position="794"/>
    </location>
</feature>
<organism evidence="7 8">
    <name type="scientific">Henningerozyma blattae (strain ATCC 34711 / CBS 6284 / DSM 70876 / NBRC 10599 / NRRL Y-10934 / UCD 77-7)</name>
    <name type="common">Yeast</name>
    <name type="synonym">Tetrapisispora blattae</name>
    <dbReference type="NCBI Taxonomy" id="1071380"/>
    <lineage>
        <taxon>Eukaryota</taxon>
        <taxon>Fungi</taxon>
        <taxon>Dikarya</taxon>
        <taxon>Ascomycota</taxon>
        <taxon>Saccharomycotina</taxon>
        <taxon>Saccharomycetes</taxon>
        <taxon>Saccharomycetales</taxon>
        <taxon>Saccharomycetaceae</taxon>
        <taxon>Henningerozyma</taxon>
    </lineage>
</organism>
<dbReference type="Gene3D" id="3.20.20.80">
    <property type="entry name" value="Glycosidases"/>
    <property type="match status" value="2"/>
</dbReference>
<feature type="compositionally biased region" description="Polar residues" evidence="4">
    <location>
        <begin position="981"/>
        <end position="990"/>
    </location>
</feature>
<evidence type="ECO:0000259" key="5">
    <source>
        <dbReference type="Pfam" id="PF00150"/>
    </source>
</evidence>
<feature type="region of interest" description="Disordered" evidence="4">
    <location>
        <begin position="974"/>
        <end position="997"/>
    </location>
</feature>
<evidence type="ECO:0000256" key="3">
    <source>
        <dbReference type="ARBA" id="ARBA00023295"/>
    </source>
</evidence>
<keyword evidence="3" id="KW-0326">Glycosidase</keyword>
<feature type="compositionally biased region" description="Low complexity" evidence="4">
    <location>
        <begin position="1093"/>
        <end position="1108"/>
    </location>
</feature>
<evidence type="ECO:0008006" key="9">
    <source>
        <dbReference type="Google" id="ProtNLM"/>
    </source>
</evidence>
<evidence type="ECO:0000313" key="8">
    <source>
        <dbReference type="Proteomes" id="UP000002866"/>
    </source>
</evidence>
<evidence type="ECO:0000256" key="1">
    <source>
        <dbReference type="ARBA" id="ARBA00005641"/>
    </source>
</evidence>
<dbReference type="Proteomes" id="UP000002866">
    <property type="component" value="Chromosome 1"/>
</dbReference>